<reference evidence="4 5" key="1">
    <citation type="submission" date="2018-08" db="EMBL/GenBank/DDBJ databases">
        <title>Genome sequencing of rice bacterial endophytes.</title>
        <authorList>
            <person name="Venturi V."/>
        </authorList>
    </citation>
    <scope>NUCLEOTIDE SEQUENCE [LARGE SCALE GENOMIC DNA]</scope>
    <source>
        <strain evidence="4 5">E1205</strain>
    </source>
</reference>
<dbReference type="InterPro" id="IPR011004">
    <property type="entry name" value="Trimer_LpxA-like_sf"/>
</dbReference>
<evidence type="ECO:0000256" key="3">
    <source>
        <dbReference type="ARBA" id="ARBA00023315"/>
    </source>
</evidence>
<dbReference type="RefSeq" id="WP_394337690.1">
    <property type="nucleotide sequence ID" value="NZ_QXDA01000001.1"/>
</dbReference>
<evidence type="ECO:0000256" key="1">
    <source>
        <dbReference type="ARBA" id="ARBA00022679"/>
    </source>
</evidence>
<proteinExistence type="predicted"/>
<dbReference type="InterPro" id="IPR001451">
    <property type="entry name" value="Hexapep"/>
</dbReference>
<dbReference type="InterPro" id="IPR051159">
    <property type="entry name" value="Hexapeptide_acetyltransf"/>
</dbReference>
<gene>
    <name evidence="4" type="ORF">DFO61_0814</name>
</gene>
<evidence type="ECO:0000313" key="5">
    <source>
        <dbReference type="Proteomes" id="UP000265836"/>
    </source>
</evidence>
<dbReference type="EMBL" id="QXDA01000001">
    <property type="protein sequence ID" value="RIA36342.1"/>
    <property type="molecule type" value="Genomic_DNA"/>
</dbReference>
<dbReference type="CDD" id="cd04647">
    <property type="entry name" value="LbH_MAT_like"/>
    <property type="match status" value="1"/>
</dbReference>
<dbReference type="Pfam" id="PF14602">
    <property type="entry name" value="Hexapep_2"/>
    <property type="match status" value="2"/>
</dbReference>
<keyword evidence="3" id="KW-0012">Acyltransferase</keyword>
<dbReference type="InterPro" id="IPR018357">
    <property type="entry name" value="Hexapep_transf_CS"/>
</dbReference>
<dbReference type="PROSITE" id="PS00101">
    <property type="entry name" value="HEXAPEP_TRANSFERASES"/>
    <property type="match status" value="1"/>
</dbReference>
<sequence>MLSLVSKVLMRLVDILSEIYVRRMTSVSVGARVRFKGVPIIQVQKGANVFLGNNVTLNSRNYGYHANMHSPVKLMVDRDGAVIWIGDNTRINGACLHAYTEIRIGKNCLIAANVQIIDSNGHDVSFFDPSMRISTTSKGRPVIIEDNVWIGLNSIVLPGVRIGQGAVIGANTVVSRDVPPMVVFAGNPGRVVRAGGQNG</sequence>
<evidence type="ECO:0000313" key="4">
    <source>
        <dbReference type="EMBL" id="RIA36342.1"/>
    </source>
</evidence>
<dbReference type="PANTHER" id="PTHR23416">
    <property type="entry name" value="SIALIC ACID SYNTHASE-RELATED"/>
    <property type="match status" value="1"/>
</dbReference>
<comment type="caution">
    <text evidence="4">The sequence shown here is derived from an EMBL/GenBank/DDBJ whole genome shotgun (WGS) entry which is preliminary data.</text>
</comment>
<protein>
    <submittedName>
        <fullName evidence="4">Succinyltransferase-like protein</fullName>
    </submittedName>
</protein>
<keyword evidence="2" id="KW-0677">Repeat</keyword>
<evidence type="ECO:0000256" key="2">
    <source>
        <dbReference type="ARBA" id="ARBA00022737"/>
    </source>
</evidence>
<dbReference type="AlphaFoldDB" id="A0A397NFL4"/>
<accession>A0A397NFL4</accession>
<dbReference type="PANTHER" id="PTHR23416:SF78">
    <property type="entry name" value="LIPOPOLYSACCHARIDE BIOSYNTHESIS O-ACETYL TRANSFERASE WBBJ-RELATED"/>
    <property type="match status" value="1"/>
</dbReference>
<dbReference type="GO" id="GO:0016746">
    <property type="term" value="F:acyltransferase activity"/>
    <property type="evidence" value="ECO:0007669"/>
    <property type="project" value="UniProtKB-KW"/>
</dbReference>
<keyword evidence="1 4" id="KW-0808">Transferase</keyword>
<dbReference type="Proteomes" id="UP000265836">
    <property type="component" value="Unassembled WGS sequence"/>
</dbReference>
<organism evidence="4 5">
    <name type="scientific">Ectopseudomonas oleovorans</name>
    <name type="common">Pseudomonas oleovorans</name>
    <dbReference type="NCBI Taxonomy" id="301"/>
    <lineage>
        <taxon>Bacteria</taxon>
        <taxon>Pseudomonadati</taxon>
        <taxon>Pseudomonadota</taxon>
        <taxon>Gammaproteobacteria</taxon>
        <taxon>Pseudomonadales</taxon>
        <taxon>Pseudomonadaceae</taxon>
        <taxon>Ectopseudomonas</taxon>
    </lineage>
</organism>
<dbReference type="Gene3D" id="2.160.10.10">
    <property type="entry name" value="Hexapeptide repeat proteins"/>
    <property type="match status" value="1"/>
</dbReference>
<dbReference type="SUPFAM" id="SSF51161">
    <property type="entry name" value="Trimeric LpxA-like enzymes"/>
    <property type="match status" value="1"/>
</dbReference>
<name>A0A397NFL4_ECTOL</name>